<evidence type="ECO:0000313" key="2">
    <source>
        <dbReference type="EMBL" id="RCH81076.1"/>
    </source>
</evidence>
<dbReference type="STRING" id="86630.A0A367ITV6"/>
<dbReference type="AlphaFoldDB" id="A0A367ITV6"/>
<dbReference type="OrthoDB" id="2506647at2759"/>
<feature type="region of interest" description="Disordered" evidence="1">
    <location>
        <begin position="246"/>
        <end position="267"/>
    </location>
</feature>
<organism evidence="2 3">
    <name type="scientific">Rhizopus azygosporus</name>
    <name type="common">Rhizopus microsporus var. azygosporus</name>
    <dbReference type="NCBI Taxonomy" id="86630"/>
    <lineage>
        <taxon>Eukaryota</taxon>
        <taxon>Fungi</taxon>
        <taxon>Fungi incertae sedis</taxon>
        <taxon>Mucoromycota</taxon>
        <taxon>Mucoromycotina</taxon>
        <taxon>Mucoromycetes</taxon>
        <taxon>Mucorales</taxon>
        <taxon>Mucorineae</taxon>
        <taxon>Rhizopodaceae</taxon>
        <taxon>Rhizopus</taxon>
    </lineage>
</organism>
<accession>A0A367ITV6</accession>
<sequence>FDAQTRVYHWIVTNIHGNEAGQTEARTQVHYAPPVPSHRYVFALFEQSEKDQFMIVNDYFDINQLTNQNRLELLGAVYMKQMSSRKARSREVQKSAPAPELDTFLNNLMENVQGFLKDMGVEVRTHSSAIAPSASHSTQEASASHVHNNLPTFLAHPESLYSALLENDQNPMQMVEHALSKVLHYHDLSSSMPVLLATPTPSSLEAPAPTNKPNAIFSKSDQNVDPWYLDGLLSIVGNIMDLHKKAEDQRKKEEEQDTMNKGTQTQQ</sequence>
<proteinExistence type="predicted"/>
<comment type="caution">
    <text evidence="2">The sequence shown here is derived from an EMBL/GenBank/DDBJ whole genome shotgun (WGS) entry which is preliminary data.</text>
</comment>
<keyword evidence="3" id="KW-1185">Reference proteome</keyword>
<dbReference type="Proteomes" id="UP000252139">
    <property type="component" value="Unassembled WGS sequence"/>
</dbReference>
<dbReference type="Gene3D" id="3.90.280.10">
    <property type="entry name" value="PEBP-like"/>
    <property type="match status" value="1"/>
</dbReference>
<reference evidence="2 3" key="1">
    <citation type="journal article" date="2018" name="G3 (Bethesda)">
        <title>Phylogenetic and Phylogenomic Definition of Rhizopus Species.</title>
        <authorList>
            <person name="Gryganskyi A.P."/>
            <person name="Golan J."/>
            <person name="Dolatabadi S."/>
            <person name="Mondo S."/>
            <person name="Robb S."/>
            <person name="Idnurm A."/>
            <person name="Muszewska A."/>
            <person name="Steczkiewicz K."/>
            <person name="Masonjones S."/>
            <person name="Liao H.L."/>
            <person name="Gajdeczka M.T."/>
            <person name="Anike F."/>
            <person name="Vuek A."/>
            <person name="Anishchenko I.M."/>
            <person name="Voigt K."/>
            <person name="de Hoog G.S."/>
            <person name="Smith M.E."/>
            <person name="Heitman J."/>
            <person name="Vilgalys R."/>
            <person name="Stajich J.E."/>
        </authorList>
    </citation>
    <scope>NUCLEOTIDE SEQUENCE [LARGE SCALE GENOMIC DNA]</scope>
    <source>
        <strain evidence="2 3">CBS 357.93</strain>
    </source>
</reference>
<evidence type="ECO:0000256" key="1">
    <source>
        <dbReference type="SAM" id="MobiDB-lite"/>
    </source>
</evidence>
<feature type="non-terminal residue" evidence="2">
    <location>
        <position position="1"/>
    </location>
</feature>
<dbReference type="InterPro" id="IPR036610">
    <property type="entry name" value="PEBP-like_sf"/>
</dbReference>
<name>A0A367ITV6_RHIAZ</name>
<evidence type="ECO:0000313" key="3">
    <source>
        <dbReference type="Proteomes" id="UP000252139"/>
    </source>
</evidence>
<dbReference type="SUPFAM" id="SSF49777">
    <property type="entry name" value="PEBP-like"/>
    <property type="match status" value="1"/>
</dbReference>
<dbReference type="EMBL" id="PJQL01003594">
    <property type="protein sequence ID" value="RCH81076.1"/>
    <property type="molecule type" value="Genomic_DNA"/>
</dbReference>
<protein>
    <submittedName>
        <fullName evidence="2">Uncharacterized protein</fullName>
    </submittedName>
</protein>
<gene>
    <name evidence="2" type="ORF">CU097_001381</name>
</gene>